<accession>A0AAN7AAZ0</accession>
<proteinExistence type="predicted"/>
<dbReference type="Proteomes" id="UP001302321">
    <property type="component" value="Unassembled WGS sequence"/>
</dbReference>
<feature type="chain" id="PRO_5042854443" description="Secreted protein" evidence="1">
    <location>
        <begin position="17"/>
        <end position="107"/>
    </location>
</feature>
<protein>
    <recommendedName>
        <fullName evidence="4">Secreted protein</fullName>
    </recommendedName>
</protein>
<reference evidence="2" key="1">
    <citation type="journal article" date="2023" name="Mol. Phylogenet. Evol.">
        <title>Genome-scale phylogeny and comparative genomics of the fungal order Sordariales.</title>
        <authorList>
            <person name="Hensen N."/>
            <person name="Bonometti L."/>
            <person name="Westerberg I."/>
            <person name="Brannstrom I.O."/>
            <person name="Guillou S."/>
            <person name="Cros-Aarteil S."/>
            <person name="Calhoun S."/>
            <person name="Haridas S."/>
            <person name="Kuo A."/>
            <person name="Mondo S."/>
            <person name="Pangilinan J."/>
            <person name="Riley R."/>
            <person name="LaButti K."/>
            <person name="Andreopoulos B."/>
            <person name="Lipzen A."/>
            <person name="Chen C."/>
            <person name="Yan M."/>
            <person name="Daum C."/>
            <person name="Ng V."/>
            <person name="Clum A."/>
            <person name="Steindorff A."/>
            <person name="Ohm R.A."/>
            <person name="Martin F."/>
            <person name="Silar P."/>
            <person name="Natvig D.O."/>
            <person name="Lalanne C."/>
            <person name="Gautier V."/>
            <person name="Ament-Velasquez S.L."/>
            <person name="Kruys A."/>
            <person name="Hutchinson M.I."/>
            <person name="Powell A.J."/>
            <person name="Barry K."/>
            <person name="Miller A.N."/>
            <person name="Grigoriev I.V."/>
            <person name="Debuchy R."/>
            <person name="Gladieux P."/>
            <person name="Hiltunen Thoren M."/>
            <person name="Johannesson H."/>
        </authorList>
    </citation>
    <scope>NUCLEOTIDE SEQUENCE</scope>
    <source>
        <strain evidence="2">CBS 892.96</strain>
    </source>
</reference>
<feature type="signal peptide" evidence="1">
    <location>
        <begin position="1"/>
        <end position="16"/>
    </location>
</feature>
<dbReference type="AlphaFoldDB" id="A0AAN7AAZ0"/>
<name>A0AAN7AAZ0_9PEZI</name>
<comment type="caution">
    <text evidence="2">The sequence shown here is derived from an EMBL/GenBank/DDBJ whole genome shotgun (WGS) entry which is preliminary data.</text>
</comment>
<dbReference type="EMBL" id="MU866126">
    <property type="protein sequence ID" value="KAK4178972.1"/>
    <property type="molecule type" value="Genomic_DNA"/>
</dbReference>
<organism evidence="2 3">
    <name type="scientific">Triangularia setosa</name>
    <dbReference type="NCBI Taxonomy" id="2587417"/>
    <lineage>
        <taxon>Eukaryota</taxon>
        <taxon>Fungi</taxon>
        <taxon>Dikarya</taxon>
        <taxon>Ascomycota</taxon>
        <taxon>Pezizomycotina</taxon>
        <taxon>Sordariomycetes</taxon>
        <taxon>Sordariomycetidae</taxon>
        <taxon>Sordariales</taxon>
        <taxon>Podosporaceae</taxon>
        <taxon>Triangularia</taxon>
    </lineage>
</organism>
<evidence type="ECO:0008006" key="4">
    <source>
        <dbReference type="Google" id="ProtNLM"/>
    </source>
</evidence>
<evidence type="ECO:0000256" key="1">
    <source>
        <dbReference type="SAM" id="SignalP"/>
    </source>
</evidence>
<keyword evidence="3" id="KW-1185">Reference proteome</keyword>
<sequence>MVLLLSYIASWRVSCAQKHLPILPDDMTFLQLLNPSTCMFPLAYPFPTRSAQDWEALGGQVGGENPTTTLTSLHSRLLLFLLATALEVRQYLTCTESARRVFLFFFA</sequence>
<keyword evidence="1" id="KW-0732">Signal</keyword>
<reference evidence="2" key="2">
    <citation type="submission" date="2023-05" db="EMBL/GenBank/DDBJ databases">
        <authorList>
            <consortium name="Lawrence Berkeley National Laboratory"/>
            <person name="Steindorff A."/>
            <person name="Hensen N."/>
            <person name="Bonometti L."/>
            <person name="Westerberg I."/>
            <person name="Brannstrom I.O."/>
            <person name="Guillou S."/>
            <person name="Cros-Aarteil S."/>
            <person name="Calhoun S."/>
            <person name="Haridas S."/>
            <person name="Kuo A."/>
            <person name="Mondo S."/>
            <person name="Pangilinan J."/>
            <person name="Riley R."/>
            <person name="Labutti K."/>
            <person name="Andreopoulos B."/>
            <person name="Lipzen A."/>
            <person name="Chen C."/>
            <person name="Yanf M."/>
            <person name="Daum C."/>
            <person name="Ng V."/>
            <person name="Clum A."/>
            <person name="Ohm R."/>
            <person name="Martin F."/>
            <person name="Silar P."/>
            <person name="Natvig D."/>
            <person name="Lalanne C."/>
            <person name="Gautier V."/>
            <person name="Ament-Velasquez S.L."/>
            <person name="Kruys A."/>
            <person name="Hutchinson M.I."/>
            <person name="Powell A.J."/>
            <person name="Barry K."/>
            <person name="Miller A.N."/>
            <person name="Grigoriev I.V."/>
            <person name="Debuchy R."/>
            <person name="Gladieux P."/>
            <person name="Thoren M.H."/>
            <person name="Johannesson H."/>
        </authorList>
    </citation>
    <scope>NUCLEOTIDE SEQUENCE</scope>
    <source>
        <strain evidence="2">CBS 892.96</strain>
    </source>
</reference>
<evidence type="ECO:0000313" key="3">
    <source>
        <dbReference type="Proteomes" id="UP001302321"/>
    </source>
</evidence>
<gene>
    <name evidence="2" type="ORF">QBC36DRAFT_323544</name>
</gene>
<evidence type="ECO:0000313" key="2">
    <source>
        <dbReference type="EMBL" id="KAK4178972.1"/>
    </source>
</evidence>